<gene>
    <name evidence="2" type="ordered locus">EAE_17915</name>
</gene>
<name>A0A0H3FW04_KLEAK</name>
<dbReference type="AlphaFoldDB" id="A0A0H3FW04"/>
<evidence type="ECO:0000313" key="2">
    <source>
        <dbReference type="EMBL" id="AEG98492.1"/>
    </source>
</evidence>
<keyword evidence="1" id="KW-0812">Transmembrane</keyword>
<proteinExistence type="predicted"/>
<dbReference type="Proteomes" id="UP000008881">
    <property type="component" value="Chromosome"/>
</dbReference>
<organism evidence="2 3">
    <name type="scientific">Klebsiella aerogenes (strain ATCC 13048 / DSM 30053 / CCUG 1429 / JCM 1235 / KCTC 2190 / NBRC 13534 / NCIMB 10102 / NCTC 10006 / CDC 819-56)</name>
    <name type="common">Enterobacter aerogenes</name>
    <dbReference type="NCBI Taxonomy" id="1028307"/>
    <lineage>
        <taxon>Bacteria</taxon>
        <taxon>Pseudomonadati</taxon>
        <taxon>Pseudomonadota</taxon>
        <taxon>Gammaproteobacteria</taxon>
        <taxon>Enterobacterales</taxon>
        <taxon>Enterobacteriaceae</taxon>
        <taxon>Klebsiella/Raoultella group</taxon>
        <taxon>Klebsiella</taxon>
    </lineage>
</organism>
<dbReference type="EMBL" id="CP002824">
    <property type="protein sequence ID" value="AEG98492.1"/>
    <property type="molecule type" value="Genomic_DNA"/>
</dbReference>
<dbReference type="HOGENOM" id="CLU_3381669_0_0_6"/>
<keyword evidence="1" id="KW-1133">Transmembrane helix</keyword>
<evidence type="ECO:0000256" key="1">
    <source>
        <dbReference type="SAM" id="Phobius"/>
    </source>
</evidence>
<reference evidence="2 3" key="1">
    <citation type="journal article" date="2012" name="J. Bacteriol.">
        <title>Complete genome sequence of Enterobacter aerogenes KCTC 2190.</title>
        <authorList>
            <person name="Shin S.H."/>
            <person name="Kim S."/>
            <person name="Kim J.Y."/>
            <person name="Lee S."/>
            <person name="Um Y."/>
            <person name="Oh M.K."/>
            <person name="Kim Y.R."/>
            <person name="Lee J."/>
            <person name="Yang K.S."/>
        </authorList>
    </citation>
    <scope>NUCLEOTIDE SEQUENCE [LARGE SCALE GENOMIC DNA]</scope>
    <source>
        <strain evidence="2 3">KCTC 2190</strain>
    </source>
</reference>
<keyword evidence="1" id="KW-0472">Membrane</keyword>
<dbReference type="KEGG" id="eae:EAE_17915"/>
<protein>
    <submittedName>
        <fullName evidence="2">Uncharacterized protein</fullName>
    </submittedName>
</protein>
<sequence>MAYIPKNKQAIVLLSKALILKLLAFCIIFATVI</sequence>
<keyword evidence="3" id="KW-1185">Reference proteome</keyword>
<feature type="transmembrane region" description="Helical" evidence="1">
    <location>
        <begin position="12"/>
        <end position="32"/>
    </location>
</feature>
<accession>A0A0H3FW04</accession>
<evidence type="ECO:0000313" key="3">
    <source>
        <dbReference type="Proteomes" id="UP000008881"/>
    </source>
</evidence>